<dbReference type="InterPro" id="IPR004276">
    <property type="entry name" value="GlycoTrans_28_N"/>
</dbReference>
<dbReference type="STRING" id="933852.A0A0C2WC04"/>
<dbReference type="HOGENOM" id="CLU_000537_1_1_1"/>
<evidence type="ECO:0000313" key="6">
    <source>
        <dbReference type="Proteomes" id="UP000054097"/>
    </source>
</evidence>
<organism evidence="5 6">
    <name type="scientific">Serendipita vermifera MAFF 305830</name>
    <dbReference type="NCBI Taxonomy" id="933852"/>
    <lineage>
        <taxon>Eukaryota</taxon>
        <taxon>Fungi</taxon>
        <taxon>Dikarya</taxon>
        <taxon>Basidiomycota</taxon>
        <taxon>Agaricomycotina</taxon>
        <taxon>Agaricomycetes</taxon>
        <taxon>Sebacinales</taxon>
        <taxon>Serendipitaceae</taxon>
        <taxon>Serendipita</taxon>
    </lineage>
</organism>
<dbReference type="GO" id="GO:0005975">
    <property type="term" value="P:carbohydrate metabolic process"/>
    <property type="evidence" value="ECO:0007669"/>
    <property type="project" value="InterPro"/>
</dbReference>
<keyword evidence="1 5" id="KW-0808">Transferase</keyword>
<evidence type="ECO:0000313" key="5">
    <source>
        <dbReference type="EMBL" id="KIM23993.1"/>
    </source>
</evidence>
<dbReference type="GO" id="GO:0016906">
    <property type="term" value="F:sterol 3-beta-glucosyltransferase activity"/>
    <property type="evidence" value="ECO:0007669"/>
    <property type="project" value="UniProtKB-ARBA"/>
</dbReference>
<dbReference type="EMBL" id="KN824329">
    <property type="protein sequence ID" value="KIM23993.1"/>
    <property type="molecule type" value="Genomic_DNA"/>
</dbReference>
<proteinExistence type="predicted"/>
<feature type="region of interest" description="Disordered" evidence="2">
    <location>
        <begin position="847"/>
        <end position="869"/>
    </location>
</feature>
<dbReference type="SUPFAM" id="SSF53756">
    <property type="entry name" value="UDP-Glycosyltransferase/glycogen phosphorylase"/>
    <property type="match status" value="1"/>
</dbReference>
<reference evidence="5 6" key="1">
    <citation type="submission" date="2014-04" db="EMBL/GenBank/DDBJ databases">
        <authorList>
            <consortium name="DOE Joint Genome Institute"/>
            <person name="Kuo A."/>
            <person name="Zuccaro A."/>
            <person name="Kohler A."/>
            <person name="Nagy L.G."/>
            <person name="Floudas D."/>
            <person name="Copeland A."/>
            <person name="Barry K.W."/>
            <person name="Cichocki N."/>
            <person name="Veneault-Fourrey C."/>
            <person name="LaButti K."/>
            <person name="Lindquist E.A."/>
            <person name="Lipzen A."/>
            <person name="Lundell T."/>
            <person name="Morin E."/>
            <person name="Murat C."/>
            <person name="Sun H."/>
            <person name="Tunlid A."/>
            <person name="Henrissat B."/>
            <person name="Grigoriev I.V."/>
            <person name="Hibbett D.S."/>
            <person name="Martin F."/>
            <person name="Nordberg H.P."/>
            <person name="Cantor M.N."/>
            <person name="Hua S.X."/>
        </authorList>
    </citation>
    <scope>NUCLEOTIDE SEQUENCE [LARGE SCALE GENOMIC DNA]</scope>
    <source>
        <strain evidence="5 6">MAFF 305830</strain>
    </source>
</reference>
<evidence type="ECO:0000259" key="4">
    <source>
        <dbReference type="Pfam" id="PF06722"/>
    </source>
</evidence>
<feature type="compositionally biased region" description="Low complexity" evidence="2">
    <location>
        <begin position="898"/>
        <end position="910"/>
    </location>
</feature>
<dbReference type="InterPro" id="IPR050426">
    <property type="entry name" value="Glycosyltransferase_28"/>
</dbReference>
<dbReference type="Pfam" id="PF06722">
    <property type="entry name" value="EryCIII-like_C"/>
    <property type="match status" value="1"/>
</dbReference>
<dbReference type="Proteomes" id="UP000054097">
    <property type="component" value="Unassembled WGS sequence"/>
</dbReference>
<keyword evidence="6" id="KW-1185">Reference proteome</keyword>
<feature type="region of interest" description="Disordered" evidence="2">
    <location>
        <begin position="898"/>
        <end position="928"/>
    </location>
</feature>
<evidence type="ECO:0000256" key="1">
    <source>
        <dbReference type="ARBA" id="ARBA00022679"/>
    </source>
</evidence>
<reference evidence="6" key="2">
    <citation type="submission" date="2015-01" db="EMBL/GenBank/DDBJ databases">
        <title>Evolutionary Origins and Diversification of the Mycorrhizal Mutualists.</title>
        <authorList>
            <consortium name="DOE Joint Genome Institute"/>
            <consortium name="Mycorrhizal Genomics Consortium"/>
            <person name="Kohler A."/>
            <person name="Kuo A."/>
            <person name="Nagy L.G."/>
            <person name="Floudas D."/>
            <person name="Copeland A."/>
            <person name="Barry K.W."/>
            <person name="Cichocki N."/>
            <person name="Veneault-Fourrey C."/>
            <person name="LaButti K."/>
            <person name="Lindquist E.A."/>
            <person name="Lipzen A."/>
            <person name="Lundell T."/>
            <person name="Morin E."/>
            <person name="Murat C."/>
            <person name="Riley R."/>
            <person name="Ohm R."/>
            <person name="Sun H."/>
            <person name="Tunlid A."/>
            <person name="Henrissat B."/>
            <person name="Grigoriev I.V."/>
            <person name="Hibbett D.S."/>
            <person name="Martin F."/>
        </authorList>
    </citation>
    <scope>NUCLEOTIDE SEQUENCE [LARGE SCALE GENOMIC DNA]</scope>
    <source>
        <strain evidence="6">MAFF 305830</strain>
    </source>
</reference>
<evidence type="ECO:0000256" key="2">
    <source>
        <dbReference type="SAM" id="MobiDB-lite"/>
    </source>
</evidence>
<feature type="region of interest" description="Disordered" evidence="2">
    <location>
        <begin position="1"/>
        <end position="48"/>
    </location>
</feature>
<dbReference type="AlphaFoldDB" id="A0A0C2WC04"/>
<dbReference type="CDD" id="cd03784">
    <property type="entry name" value="GT1_Gtf-like"/>
    <property type="match status" value="1"/>
</dbReference>
<sequence>MATESSRRPPRRQGSQDYMEESDSEGDVNETTGQDLDMPKEVKPGSSSFSKAKFRDYISFATAGKGLASSARITEDGRILVTLDLKNALPDLPDNYANPVREFAIDPTLGKHLEGIVAPPGIREGGKIPKLNIVIMIVGSRGDVQPFIALGNELSKQGHRVRIGTHETFRSFVTENHLEFYNIGGDPKELMSYMVRNPGLIPGMTSLTNGDIGRKQKMLGEILSGCWDACIKADPSNPEPFVADAIISNPPAFAHIHCSEALGIPLQLSFTMPWCPTTAFPHPLVNISQSNAEAGLTNYLSYALAEIMTWQGLGGVINKFRKRSLGLEPLSVRSGPGIVDRLKVPWTYCFSPSVVPKPLDWKNHIDVVGFYFLDLAKDYQPERSLADFLAAGPPPIYIGFGSVVVEDPVKMTRDIFEATAQAGVRALVSAGWGGLGGTTIPSHVFILGNVPHDWLFTKVFAVCHHGGAGTTAIGLRLGKPTIVVPFFGDQPFWGAMIHKAGAGPKPIKKSNLDVTNLYNAIEFCKTDAAKVAADKLGEKIRAHDGAKDGVDSFHRHLPLLNMRCDLLPERLAVWWSTEHCLRLSAFAVQVLVEQKLLNINKLELHRAKEYESRARSTDPVTGGAIEIFRTITHYYGSIAQIFYSPVKGIINTTTAIPRGVIEIVGALQEGFHSLPKMYGSKVRQTGKVKDLSSGIQEGAKGLFWGYADAITGLVTEPLEGAKKEGFLGFIKGSGRSYINATMRPAAGIVGVIAHPIAGGWMQLRRMGGARQAEQSVHQIRVEQGKIAVASADVSLEDRERVIAAFKKAREPENEKDRRRTMEERIQSVITQGGAGTLTIDESQLDLGSHNKQAGSSATQVPLDDRKVDGKLIPDAPEAIASPPDWGEAEEAAFEQQLEAAKAASIAQAQQDSSRPNSLSDDQKAEKEFEKQLRMAMELSLAEQRGYERGLLQAAAKWRDGDVPTE</sequence>
<feature type="compositionally biased region" description="Polar residues" evidence="2">
    <location>
        <begin position="849"/>
        <end position="859"/>
    </location>
</feature>
<dbReference type="PANTHER" id="PTHR48050:SF13">
    <property type="entry name" value="STEROL 3-BETA-GLUCOSYLTRANSFERASE UGT80A2"/>
    <property type="match status" value="1"/>
</dbReference>
<dbReference type="Gene3D" id="3.40.50.2000">
    <property type="entry name" value="Glycogen Phosphorylase B"/>
    <property type="match status" value="2"/>
</dbReference>
<feature type="domain" description="Glycosyltransferase family 28 N-terminal" evidence="3">
    <location>
        <begin position="133"/>
        <end position="281"/>
    </location>
</feature>
<dbReference type="OrthoDB" id="5835829at2759"/>
<evidence type="ECO:0000259" key="3">
    <source>
        <dbReference type="Pfam" id="PF03033"/>
    </source>
</evidence>
<dbReference type="Pfam" id="PF03033">
    <property type="entry name" value="Glyco_transf_28"/>
    <property type="match status" value="1"/>
</dbReference>
<accession>A0A0C2WC04</accession>
<dbReference type="FunFam" id="3.40.50.2000:FF:000009">
    <property type="entry name" value="Sterol 3-beta-glucosyltransferase UGT80A2"/>
    <property type="match status" value="1"/>
</dbReference>
<name>A0A0C2WC04_SERVB</name>
<dbReference type="InterPro" id="IPR010610">
    <property type="entry name" value="EryCIII-like_C"/>
</dbReference>
<feature type="compositionally biased region" description="Acidic residues" evidence="2">
    <location>
        <begin position="18"/>
        <end position="28"/>
    </location>
</feature>
<dbReference type="InterPro" id="IPR002213">
    <property type="entry name" value="UDP_glucos_trans"/>
</dbReference>
<dbReference type="PANTHER" id="PTHR48050">
    <property type="entry name" value="STEROL 3-BETA-GLUCOSYLTRANSFERASE"/>
    <property type="match status" value="1"/>
</dbReference>
<protein>
    <submittedName>
        <fullName evidence="5">Glycosyltransferase family 1 protein</fullName>
    </submittedName>
</protein>
<feature type="domain" description="Erythromycin biosynthesis protein CIII-like C-terminal" evidence="4">
    <location>
        <begin position="439"/>
        <end position="536"/>
    </location>
</feature>
<gene>
    <name evidence="5" type="ORF">M408DRAFT_247503</name>
</gene>